<dbReference type="PROSITE" id="PS51272">
    <property type="entry name" value="SLH"/>
    <property type="match status" value="1"/>
</dbReference>
<name>A0A8K2AGU4_9CYAN</name>
<dbReference type="GO" id="GO:0008643">
    <property type="term" value="P:carbohydrate transport"/>
    <property type="evidence" value="ECO:0007669"/>
    <property type="project" value="InterPro"/>
</dbReference>
<keyword evidence="1" id="KW-0732">Signal</keyword>
<feature type="chain" id="PRO_5035489476" evidence="1">
    <location>
        <begin position="30"/>
        <end position="555"/>
    </location>
</feature>
<keyword evidence="2" id="KW-0175">Coiled coil</keyword>
<feature type="coiled-coil region" evidence="2">
    <location>
        <begin position="136"/>
        <end position="163"/>
    </location>
</feature>
<feature type="domain" description="SLH" evidence="3">
    <location>
        <begin position="62"/>
        <end position="126"/>
    </location>
</feature>
<dbReference type="PANTHER" id="PTHR43308">
    <property type="entry name" value="OUTER MEMBRANE PROTEIN ALPHA-RELATED"/>
    <property type="match status" value="1"/>
</dbReference>
<dbReference type="InterPro" id="IPR001119">
    <property type="entry name" value="SLH_dom"/>
</dbReference>
<comment type="caution">
    <text evidence="4">The sequence shown here is derived from an EMBL/GenBank/DDBJ whole genome shotgun (WGS) entry which is preliminary data.</text>
</comment>
<dbReference type="PANTHER" id="PTHR43308:SF1">
    <property type="entry name" value="OUTER MEMBRANE PROTEIN ALPHA"/>
    <property type="match status" value="1"/>
</dbReference>
<dbReference type="AlphaFoldDB" id="A0A8K2AGU4"/>
<dbReference type="Pfam" id="PF04966">
    <property type="entry name" value="OprB"/>
    <property type="match status" value="1"/>
</dbReference>
<dbReference type="InterPro" id="IPR007049">
    <property type="entry name" value="Carb-sel_porin_OprB"/>
</dbReference>
<evidence type="ECO:0000259" key="3">
    <source>
        <dbReference type="PROSITE" id="PS51272"/>
    </source>
</evidence>
<reference evidence="4" key="1">
    <citation type="submission" date="2019-12" db="EMBL/GenBank/DDBJ databases">
        <title>High-Quality draft genome sequences of three cyanobacteria isolated from the limestone walls of the Old Cathedral of Coimbra.</title>
        <authorList>
            <person name="Tiago I."/>
            <person name="Soares F."/>
            <person name="Portugal A."/>
        </authorList>
    </citation>
    <scope>NUCLEOTIDE SEQUENCE [LARGE SCALE GENOMIC DNA]</scope>
    <source>
        <strain evidence="4">C</strain>
    </source>
</reference>
<dbReference type="EMBL" id="WVIC01000003">
    <property type="protein sequence ID" value="NCJ05415.1"/>
    <property type="molecule type" value="Genomic_DNA"/>
</dbReference>
<evidence type="ECO:0000256" key="1">
    <source>
        <dbReference type="RuleBase" id="RU363072"/>
    </source>
</evidence>
<dbReference type="InterPro" id="IPR047684">
    <property type="entry name" value="Por_som-like"/>
</dbReference>
<dbReference type="GO" id="GO:0015288">
    <property type="term" value="F:porin activity"/>
    <property type="evidence" value="ECO:0007669"/>
    <property type="project" value="InterPro"/>
</dbReference>
<accession>A0A8K2AGU4</accession>
<evidence type="ECO:0000313" key="4">
    <source>
        <dbReference type="EMBL" id="NCJ05415.1"/>
    </source>
</evidence>
<comment type="similarity">
    <text evidence="1">Belongs to the OprB family.</text>
</comment>
<organism evidence="4 5">
    <name type="scientific">Petrachloros mirabilis ULC683</name>
    <dbReference type="NCBI Taxonomy" id="2781853"/>
    <lineage>
        <taxon>Bacteria</taxon>
        <taxon>Bacillati</taxon>
        <taxon>Cyanobacteriota</taxon>
        <taxon>Cyanophyceae</taxon>
        <taxon>Synechococcales</taxon>
        <taxon>Petrachlorosaceae</taxon>
        <taxon>Petrachloros</taxon>
        <taxon>Petrachloros mirabilis</taxon>
    </lineage>
</organism>
<gene>
    <name evidence="4" type="ORF">GS597_02570</name>
</gene>
<sequence length="555" mass="59825">MVLLSKAFFGAGSVCVALGLLGAGAPALAQSTELSFSDTLGWEASSIDQIDLYDDDMAQVTSVSQLSDVQPTDWAFQALQSLVERYGCIAGYPDSTFRGNRAATRYELAAALNACLDNVSDRFATREDLEAIRALQEEFAAELATLRGRVDSLEARTATIEAQQFSTTTKLSGEAIFTGGIAIDDSDEGFSGSATTPRGNGPDRFFAAYRSRLAFDTSFTGRDRLRVRLQSGNIPSMENPTGTRMARLGYAADTGNNVELNKLFYSFPVGSQGRAIVHAFGGDFTDLLPTFNPYLASGGSGALSRYARYNPSLRQGGGSASAGASFTYKFNDAFSIGLGYLADQANESTGPNRGFIDGSYAAIAQIAVTPVENVAFGLNYIRSNDRPGNVDVTSSTGSNLTRQPFTNNTRTSADHLGFQFTASPAEFVNFSGWFGYTFSRSEVTGDNRRAEFLHWMVSAQFPGILRERDLAYVSFGQQPYIVNSTGMAALANNNGRDPDPNFHLEAGYKFPVNRNIHITPGVIVIFNAENGRLVTNLGSNNDTVIVPVIRTTFSF</sequence>
<dbReference type="Pfam" id="PF00395">
    <property type="entry name" value="SLH"/>
    <property type="match status" value="1"/>
</dbReference>
<dbReference type="RefSeq" id="WP_161823881.1">
    <property type="nucleotide sequence ID" value="NZ_WVIC01000003.1"/>
</dbReference>
<evidence type="ECO:0000256" key="2">
    <source>
        <dbReference type="SAM" id="Coils"/>
    </source>
</evidence>
<proteinExistence type="inferred from homology"/>
<dbReference type="InterPro" id="IPR051465">
    <property type="entry name" value="Cell_Envelope_Struct_Comp"/>
</dbReference>
<dbReference type="NCBIfam" id="NF033921">
    <property type="entry name" value="por_somb"/>
    <property type="match status" value="1"/>
</dbReference>
<keyword evidence="5" id="KW-1185">Reference proteome</keyword>
<dbReference type="Proteomes" id="UP000607397">
    <property type="component" value="Unassembled WGS sequence"/>
</dbReference>
<feature type="signal peptide" evidence="1">
    <location>
        <begin position="1"/>
        <end position="29"/>
    </location>
</feature>
<dbReference type="GO" id="GO:0016020">
    <property type="term" value="C:membrane"/>
    <property type="evidence" value="ECO:0007669"/>
    <property type="project" value="InterPro"/>
</dbReference>
<protein>
    <submittedName>
        <fullName evidence="4">Iron uptake porin</fullName>
    </submittedName>
</protein>
<evidence type="ECO:0000313" key="5">
    <source>
        <dbReference type="Proteomes" id="UP000607397"/>
    </source>
</evidence>